<gene>
    <name evidence="1" type="ORF">GMARGA_LOCUS28453</name>
</gene>
<proteinExistence type="predicted"/>
<evidence type="ECO:0000313" key="1">
    <source>
        <dbReference type="EMBL" id="CAG8823932.1"/>
    </source>
</evidence>
<keyword evidence="2" id="KW-1185">Reference proteome</keyword>
<protein>
    <submittedName>
        <fullName evidence="1">40188_t:CDS:1</fullName>
    </submittedName>
</protein>
<name>A0ABN7WAE9_GIGMA</name>
<dbReference type="InterPro" id="IPR012337">
    <property type="entry name" value="RNaseH-like_sf"/>
</dbReference>
<comment type="caution">
    <text evidence="1">The sequence shown here is derived from an EMBL/GenBank/DDBJ whole genome shotgun (WGS) entry which is preliminary data.</text>
</comment>
<dbReference type="EMBL" id="CAJVQB010036438">
    <property type="protein sequence ID" value="CAG8823932.1"/>
    <property type="molecule type" value="Genomic_DNA"/>
</dbReference>
<evidence type="ECO:0000313" key="2">
    <source>
        <dbReference type="Proteomes" id="UP000789901"/>
    </source>
</evidence>
<reference evidence="1 2" key="1">
    <citation type="submission" date="2021-06" db="EMBL/GenBank/DDBJ databases">
        <authorList>
            <person name="Kallberg Y."/>
            <person name="Tangrot J."/>
            <person name="Rosling A."/>
        </authorList>
    </citation>
    <scope>NUCLEOTIDE SEQUENCE [LARGE SCALE GENOMIC DNA]</scope>
    <source>
        <strain evidence="1 2">120-4 pot B 10/14</strain>
    </source>
</reference>
<dbReference type="Proteomes" id="UP000789901">
    <property type="component" value="Unassembled WGS sequence"/>
</dbReference>
<feature type="non-terminal residue" evidence="1">
    <location>
        <position position="99"/>
    </location>
</feature>
<organism evidence="1 2">
    <name type="scientific">Gigaspora margarita</name>
    <dbReference type="NCBI Taxonomy" id="4874"/>
    <lineage>
        <taxon>Eukaryota</taxon>
        <taxon>Fungi</taxon>
        <taxon>Fungi incertae sedis</taxon>
        <taxon>Mucoromycota</taxon>
        <taxon>Glomeromycotina</taxon>
        <taxon>Glomeromycetes</taxon>
        <taxon>Diversisporales</taxon>
        <taxon>Gigasporaceae</taxon>
        <taxon>Gigaspora</taxon>
    </lineage>
</organism>
<accession>A0ABN7WAE9</accession>
<sequence>MCNPFKYTTIIIKNKAKNLITKFQLESKLYAIITNNGSNIKSAINQFRIGTHIPCTAHTLQLTQDKKQQQLKEAQLYLISQQESNNSQLDDDKEYIFLN</sequence>
<dbReference type="SUPFAM" id="SSF53098">
    <property type="entry name" value="Ribonuclease H-like"/>
    <property type="match status" value="1"/>
</dbReference>